<comment type="similarity">
    <text evidence="1">Belongs to the IPK1 type 2 family.</text>
</comment>
<dbReference type="EMBL" id="OU896708">
    <property type="protein sequence ID" value="CAH1155832.1"/>
    <property type="molecule type" value="Genomic_DNA"/>
</dbReference>
<dbReference type="PANTHER" id="PTHR14456">
    <property type="entry name" value="INOSITOL POLYPHOSPHATE KINASE 1"/>
    <property type="match status" value="1"/>
</dbReference>
<evidence type="ECO:0000256" key="4">
    <source>
        <dbReference type="ARBA" id="ARBA00022741"/>
    </source>
</evidence>
<keyword evidence="5 7" id="KW-0418">Kinase</keyword>
<gene>
    <name evidence="9" type="ORF">PHAECO_LOCUS6427</name>
</gene>
<keyword evidence="6 7" id="KW-0067">ATP-binding</keyword>
<comment type="domain">
    <text evidence="7">The EXKPK motif is conserved in inositol-pentakisphosphate 2-kinases of both family 1 and 2.</text>
</comment>
<keyword evidence="4 7" id="KW-0547">Nucleotide-binding</keyword>
<protein>
    <recommendedName>
        <fullName evidence="2 7">Inositol-pentakisphosphate 2-kinase</fullName>
        <ecNumber evidence="2 7">2.7.1.158</ecNumber>
    </recommendedName>
</protein>
<dbReference type="Pfam" id="PF06090">
    <property type="entry name" value="Ins_P5_2-kin"/>
    <property type="match status" value="1"/>
</dbReference>
<dbReference type="OrthoDB" id="272370at2759"/>
<dbReference type="Proteomes" id="UP001153737">
    <property type="component" value="Chromosome 2"/>
</dbReference>
<evidence type="ECO:0000313" key="10">
    <source>
        <dbReference type="Proteomes" id="UP001153737"/>
    </source>
</evidence>
<dbReference type="PANTHER" id="PTHR14456:SF2">
    <property type="entry name" value="INOSITOL-PENTAKISPHOSPHATE 2-KINASE"/>
    <property type="match status" value="1"/>
</dbReference>
<dbReference type="Gene3D" id="3.30.200.110">
    <property type="entry name" value="Inositol-pentakisphosphate 2-kinase, N-lobe"/>
    <property type="match status" value="1"/>
</dbReference>
<evidence type="ECO:0000256" key="1">
    <source>
        <dbReference type="ARBA" id="ARBA00007229"/>
    </source>
</evidence>
<keyword evidence="10" id="KW-1185">Reference proteome</keyword>
<evidence type="ECO:0000256" key="5">
    <source>
        <dbReference type="ARBA" id="ARBA00022777"/>
    </source>
</evidence>
<reference evidence="9" key="2">
    <citation type="submission" date="2022-10" db="EMBL/GenBank/DDBJ databases">
        <authorList>
            <consortium name="ENA_rothamsted_submissions"/>
            <consortium name="culmorum"/>
            <person name="King R."/>
        </authorList>
    </citation>
    <scope>NUCLEOTIDE SEQUENCE</scope>
</reference>
<dbReference type="AlphaFoldDB" id="A0A9P0GMD5"/>
<keyword evidence="8" id="KW-1133">Transmembrane helix</keyword>
<sequence>MLNDEESFIDFKIPSEWIYRGEGNCNIVLSLPKTGKILRIRKTNKPNSLIGWLIVWISDFIFWYFGKAIEDEERDLKFYSTVMRPLIGRKYTSEAMQVILTRKQIKILENELGKYRPEFRKHKILQYGRASIFNDFAFIPQEECDYLPFKMSEDTFAIEIKPKQAWRSLSEKHFPACVFCMNQYMKLGNKRINTISGYCPEDLFSGDVSKMKNAIKCLIKVPQNNFRVFKNGILVYGEQTKPEFFNIVHSLFSNIDDKLDRLIDEFSELVVKSLVTNVMNVDFPDNCEEKRFCEWNKIIQDSNINSVLPRGCVLEKILSIQMLDTEGCSYYDKLLNQENSSDWKYINKLLDRIDNKDVCLKCIIMMLGNTNHREEEMDLAFVPYLISAIAKDCSIMISLKKILEDVCDLEMKNIIKTKYGNFLVNVGVFDLYPKRLSSIKKHRQRNKSILQAYLKARKSKSNE</sequence>
<dbReference type="InterPro" id="IPR043001">
    <property type="entry name" value="IP5_2-K_N_lobe"/>
</dbReference>
<dbReference type="GO" id="GO:0032958">
    <property type="term" value="P:inositol phosphate biosynthetic process"/>
    <property type="evidence" value="ECO:0007669"/>
    <property type="project" value="TreeGrafter"/>
</dbReference>
<evidence type="ECO:0000256" key="2">
    <source>
        <dbReference type="ARBA" id="ARBA00012023"/>
    </source>
</evidence>
<comment type="catalytic activity">
    <reaction evidence="7">
        <text>1D-myo-inositol 1,3,4,5,6-pentakisphosphate + ATP = 1D-myo-inositol hexakisphosphate + ADP + H(+)</text>
        <dbReference type="Rhea" id="RHEA:20313"/>
        <dbReference type="ChEBI" id="CHEBI:15378"/>
        <dbReference type="ChEBI" id="CHEBI:30616"/>
        <dbReference type="ChEBI" id="CHEBI:57733"/>
        <dbReference type="ChEBI" id="CHEBI:58130"/>
        <dbReference type="ChEBI" id="CHEBI:456216"/>
        <dbReference type="EC" id="2.7.1.158"/>
    </reaction>
</comment>
<reference evidence="9" key="1">
    <citation type="submission" date="2022-01" db="EMBL/GenBank/DDBJ databases">
        <authorList>
            <person name="King R."/>
        </authorList>
    </citation>
    <scope>NUCLEOTIDE SEQUENCE</scope>
</reference>
<comment type="function">
    <text evidence="7">Phosphorylates Ins(1,3,4,5,6)P5 at position 2 to form Ins(1,2,3,4,5,6)P6 (InsP6 or phytate).</text>
</comment>
<evidence type="ECO:0000313" key="9">
    <source>
        <dbReference type="EMBL" id="CAH1155832.1"/>
    </source>
</evidence>
<accession>A0A9P0GMD5</accession>
<proteinExistence type="inferred from homology"/>
<name>A0A9P0GMD5_PHACE</name>
<dbReference type="InterPro" id="IPR009286">
    <property type="entry name" value="Ins_P5_2-kin"/>
</dbReference>
<feature type="transmembrane region" description="Helical" evidence="8">
    <location>
        <begin position="49"/>
        <end position="66"/>
    </location>
</feature>
<dbReference type="GO" id="GO:0035299">
    <property type="term" value="F:inositol-1,3,4,5,6-pentakisphosphate 2-kinase activity"/>
    <property type="evidence" value="ECO:0007669"/>
    <property type="project" value="UniProtKB-EC"/>
</dbReference>
<dbReference type="EC" id="2.7.1.158" evidence="2 7"/>
<evidence type="ECO:0000256" key="6">
    <source>
        <dbReference type="ARBA" id="ARBA00022840"/>
    </source>
</evidence>
<organism evidence="9 10">
    <name type="scientific">Phaedon cochleariae</name>
    <name type="common">Mustard beetle</name>
    <dbReference type="NCBI Taxonomy" id="80249"/>
    <lineage>
        <taxon>Eukaryota</taxon>
        <taxon>Metazoa</taxon>
        <taxon>Ecdysozoa</taxon>
        <taxon>Arthropoda</taxon>
        <taxon>Hexapoda</taxon>
        <taxon>Insecta</taxon>
        <taxon>Pterygota</taxon>
        <taxon>Neoptera</taxon>
        <taxon>Endopterygota</taxon>
        <taxon>Coleoptera</taxon>
        <taxon>Polyphaga</taxon>
        <taxon>Cucujiformia</taxon>
        <taxon>Chrysomeloidea</taxon>
        <taxon>Chrysomelidae</taxon>
        <taxon>Chrysomelinae</taxon>
        <taxon>Chrysomelini</taxon>
        <taxon>Phaedon</taxon>
    </lineage>
</organism>
<evidence type="ECO:0000256" key="7">
    <source>
        <dbReference type="RuleBase" id="RU364126"/>
    </source>
</evidence>
<keyword evidence="8" id="KW-0812">Transmembrane</keyword>
<evidence type="ECO:0000256" key="3">
    <source>
        <dbReference type="ARBA" id="ARBA00022679"/>
    </source>
</evidence>
<dbReference type="GO" id="GO:0005634">
    <property type="term" value="C:nucleus"/>
    <property type="evidence" value="ECO:0007669"/>
    <property type="project" value="TreeGrafter"/>
</dbReference>
<keyword evidence="3 7" id="KW-0808">Transferase</keyword>
<evidence type="ECO:0000256" key="8">
    <source>
        <dbReference type="SAM" id="Phobius"/>
    </source>
</evidence>
<keyword evidence="8" id="KW-0472">Membrane</keyword>
<dbReference type="GO" id="GO:0005524">
    <property type="term" value="F:ATP binding"/>
    <property type="evidence" value="ECO:0007669"/>
    <property type="project" value="UniProtKB-KW"/>
</dbReference>